<proteinExistence type="predicted"/>
<dbReference type="SUPFAM" id="SSF56925">
    <property type="entry name" value="OMPA-like"/>
    <property type="match status" value="1"/>
</dbReference>
<protein>
    <submittedName>
        <fullName evidence="2">Uncharacterized protein</fullName>
    </submittedName>
</protein>
<feature type="chain" id="PRO_5003658519" evidence="1">
    <location>
        <begin position="19"/>
        <end position="199"/>
    </location>
</feature>
<dbReference type="AlphaFoldDB" id="I2GJM0"/>
<dbReference type="Proteomes" id="UP000009309">
    <property type="component" value="Unassembled WGS sequence"/>
</dbReference>
<comment type="caution">
    <text evidence="2">The sequence shown here is derived from an EMBL/GenBank/DDBJ whole genome shotgun (WGS) entry which is preliminary data.</text>
</comment>
<dbReference type="Gene3D" id="2.40.160.20">
    <property type="match status" value="1"/>
</dbReference>
<accession>I2GJM0</accession>
<dbReference type="EMBL" id="CAIT01000006">
    <property type="protein sequence ID" value="CCH54095.1"/>
    <property type="molecule type" value="Genomic_DNA"/>
</dbReference>
<dbReference type="eggNOG" id="ENOG5031X4V">
    <property type="taxonomic scope" value="Bacteria"/>
</dbReference>
<keyword evidence="1" id="KW-0732">Signal</keyword>
<dbReference type="InterPro" id="IPR011250">
    <property type="entry name" value="OMP/PagP_B-barrel"/>
</dbReference>
<name>I2GJM0_9BACT</name>
<evidence type="ECO:0000256" key="1">
    <source>
        <dbReference type="SAM" id="SignalP"/>
    </source>
</evidence>
<gene>
    <name evidence="2" type="ORF">BN8_03238</name>
</gene>
<reference evidence="2 3" key="1">
    <citation type="journal article" date="2012" name="J. Bacteriol.">
        <title>Genome Sequence of the Filamentous Bacterium Fibrisoma limi BUZ 3T.</title>
        <authorList>
            <person name="Filippini M."/>
            <person name="Qi W."/>
            <person name="Jaenicke S."/>
            <person name="Goesmann A."/>
            <person name="Smits T.H."/>
            <person name="Bagheri H.C."/>
        </authorList>
    </citation>
    <scope>NUCLEOTIDE SEQUENCE [LARGE SCALE GENOMIC DNA]</scope>
    <source>
        <strain evidence="3">BUZ 3T</strain>
    </source>
</reference>
<evidence type="ECO:0000313" key="2">
    <source>
        <dbReference type="EMBL" id="CCH54095.1"/>
    </source>
</evidence>
<dbReference type="STRING" id="1185876.BN8_03238"/>
<dbReference type="OrthoDB" id="1161695at2"/>
<organism evidence="2 3">
    <name type="scientific">Fibrisoma limi BUZ 3</name>
    <dbReference type="NCBI Taxonomy" id="1185876"/>
    <lineage>
        <taxon>Bacteria</taxon>
        <taxon>Pseudomonadati</taxon>
        <taxon>Bacteroidota</taxon>
        <taxon>Cytophagia</taxon>
        <taxon>Cytophagales</taxon>
        <taxon>Spirosomataceae</taxon>
        <taxon>Fibrisoma</taxon>
    </lineage>
</organism>
<dbReference type="RefSeq" id="WP_009282675.1">
    <property type="nucleotide sequence ID" value="NZ_CAIT01000006.1"/>
</dbReference>
<feature type="signal peptide" evidence="1">
    <location>
        <begin position="1"/>
        <end position="18"/>
    </location>
</feature>
<keyword evidence="3" id="KW-1185">Reference proteome</keyword>
<sequence length="199" mass="20771">MKQVLLSLFMLVAVSATAQEFKPFKFNISLGYAKPSGPGASGGFLYSLEPKYGLSDNIDLGLRIEGALMVRGVVVNGEDAEGELKASGSYLVTGTYLLTNTNFRPYIGAGAGLFSVASTGVTVIDDEAEAGTLTGGTKFGGMVRAGFKAGHFNLGLEYNLIPATEGIIMSNNGLNTNVSSKNSYFGIKLGVDIGGGRYK</sequence>
<evidence type="ECO:0000313" key="3">
    <source>
        <dbReference type="Proteomes" id="UP000009309"/>
    </source>
</evidence>